<proteinExistence type="predicted"/>
<dbReference type="AlphaFoldDB" id="A0A1S4CFI6"/>
<dbReference type="PANTHER" id="PTHR37389">
    <property type="entry name" value="NODULIN-24"/>
    <property type="match status" value="1"/>
</dbReference>
<dbReference type="PaxDb" id="4097-A0A1S4CFI6"/>
<evidence type="ECO:0000313" key="1">
    <source>
        <dbReference type="Proteomes" id="UP000790787"/>
    </source>
</evidence>
<keyword evidence="1" id="KW-1185">Reference proteome</keyword>
<reference evidence="1" key="1">
    <citation type="journal article" date="2014" name="Nat. Commun.">
        <title>The tobacco genome sequence and its comparison with those of tomato and potato.</title>
        <authorList>
            <person name="Sierro N."/>
            <person name="Battey J.N."/>
            <person name="Ouadi S."/>
            <person name="Bakaher N."/>
            <person name="Bovet L."/>
            <person name="Willig A."/>
            <person name="Goepfert S."/>
            <person name="Peitsch M.C."/>
            <person name="Ivanov N.V."/>
        </authorList>
    </citation>
    <scope>NUCLEOTIDE SEQUENCE [LARGE SCALE GENOMIC DNA]</scope>
</reference>
<sequence>MGSKTFMVLAISLAIFVITSEVAARELAGSSNAMVFEKTNAENDAKLVGGGFPGFGGGGFPGFGGGRFGGYRGGGYGVYPGGGYGGYPGGSGGGYYGGYPGRGYGGFPGGIYIYEECSGWLFIQCVFSNSFFCC</sequence>
<reference evidence="2" key="2">
    <citation type="submission" date="2025-08" db="UniProtKB">
        <authorList>
            <consortium name="RefSeq"/>
        </authorList>
    </citation>
    <scope>IDENTIFICATION</scope>
</reference>
<name>A0A1S4CFI6_TOBAC</name>
<dbReference type="RefSeq" id="XP_016499881.1">
    <property type="nucleotide sequence ID" value="XM_016644395.1"/>
</dbReference>
<dbReference type="KEGG" id="nta:107818393"/>
<protein>
    <submittedName>
        <fullName evidence="2">Glycine-rich RNA-binding protein 8</fullName>
    </submittedName>
</protein>
<gene>
    <name evidence="2" type="primary">LOC107818393</name>
</gene>
<evidence type="ECO:0000313" key="2">
    <source>
        <dbReference type="RefSeq" id="XP_016499881.1"/>
    </source>
</evidence>
<accession>A0A1S4CFI6</accession>
<dbReference type="PANTHER" id="PTHR37389:SF41">
    <property type="entry name" value="GLYCINE-RICH PROTEIN 3 SHORT ISOFORM-LIKE"/>
    <property type="match status" value="1"/>
</dbReference>
<organism evidence="1 2">
    <name type="scientific">Nicotiana tabacum</name>
    <name type="common">Common tobacco</name>
    <dbReference type="NCBI Taxonomy" id="4097"/>
    <lineage>
        <taxon>Eukaryota</taxon>
        <taxon>Viridiplantae</taxon>
        <taxon>Streptophyta</taxon>
        <taxon>Embryophyta</taxon>
        <taxon>Tracheophyta</taxon>
        <taxon>Spermatophyta</taxon>
        <taxon>Magnoliopsida</taxon>
        <taxon>eudicotyledons</taxon>
        <taxon>Gunneridae</taxon>
        <taxon>Pentapetalae</taxon>
        <taxon>asterids</taxon>
        <taxon>lamiids</taxon>
        <taxon>Solanales</taxon>
        <taxon>Solanaceae</taxon>
        <taxon>Nicotianoideae</taxon>
        <taxon>Nicotianeae</taxon>
        <taxon>Nicotiana</taxon>
    </lineage>
</organism>
<dbReference type="InterPro" id="IPR010800">
    <property type="entry name" value="GRP"/>
</dbReference>
<dbReference type="OrthoDB" id="10510517at2759"/>
<dbReference type="STRING" id="4097.A0A1S4CFI6"/>
<dbReference type="GeneID" id="107818393"/>
<dbReference type="Proteomes" id="UP000790787">
    <property type="component" value="Chromosome 14"/>
</dbReference>
<dbReference type="OMA" id="WPWILRR"/>